<dbReference type="InterPro" id="IPR001245">
    <property type="entry name" value="Ser-Thr/Tyr_kinase_cat_dom"/>
</dbReference>
<evidence type="ECO:0000256" key="2">
    <source>
        <dbReference type="ARBA" id="ARBA00022679"/>
    </source>
</evidence>
<gene>
    <name evidence="10" type="ORF">M6B38_216350</name>
</gene>
<keyword evidence="3 6" id="KW-0547">Nucleotide-binding</keyword>
<dbReference type="Pfam" id="PF07714">
    <property type="entry name" value="PK_Tyr_Ser-Thr"/>
    <property type="match status" value="1"/>
</dbReference>
<dbReference type="Gene3D" id="2.130.10.30">
    <property type="entry name" value="Regulator of chromosome condensation 1/beta-lactamase-inhibitor protein II"/>
    <property type="match status" value="1"/>
</dbReference>
<evidence type="ECO:0000256" key="1">
    <source>
        <dbReference type="ARBA" id="ARBA00022527"/>
    </source>
</evidence>
<dbReference type="GO" id="GO:0004672">
    <property type="term" value="F:protein kinase activity"/>
    <property type="evidence" value="ECO:0007669"/>
    <property type="project" value="InterPro"/>
</dbReference>
<dbReference type="PROSITE" id="PS00107">
    <property type="entry name" value="PROTEIN_KINASE_ATP"/>
    <property type="match status" value="1"/>
</dbReference>
<evidence type="ECO:0000259" key="9">
    <source>
        <dbReference type="PROSITE" id="PS50011"/>
    </source>
</evidence>
<dbReference type="CDD" id="cd14066">
    <property type="entry name" value="STKc_IRAK"/>
    <property type="match status" value="1"/>
</dbReference>
<reference evidence="10" key="2">
    <citation type="submission" date="2023-04" db="EMBL/GenBank/DDBJ databases">
        <authorList>
            <person name="Bruccoleri R.E."/>
            <person name="Oakeley E.J."/>
            <person name="Faust A.-M."/>
            <person name="Dessus-Babus S."/>
            <person name="Altorfer M."/>
            <person name="Burckhardt D."/>
            <person name="Oertli M."/>
            <person name="Naumann U."/>
            <person name="Petersen F."/>
            <person name="Wong J."/>
        </authorList>
    </citation>
    <scope>NUCLEOTIDE SEQUENCE</scope>
    <source>
        <strain evidence="10">GSM-AAB239-AS_SAM_17_03QT</strain>
        <tissue evidence="10">Leaf</tissue>
    </source>
</reference>
<dbReference type="GO" id="GO:0005524">
    <property type="term" value="F:ATP binding"/>
    <property type="evidence" value="ECO:0007669"/>
    <property type="project" value="UniProtKB-UniRule"/>
</dbReference>
<protein>
    <submittedName>
        <fullName evidence="10">Serine/threonine-protein kinase-like protein CCR4</fullName>
    </submittedName>
</protein>
<dbReference type="Gene3D" id="3.30.200.20">
    <property type="entry name" value="Phosphorylase Kinase, domain 1"/>
    <property type="match status" value="1"/>
</dbReference>
<dbReference type="Gene3D" id="1.10.510.10">
    <property type="entry name" value="Transferase(Phosphotransferase) domain 1"/>
    <property type="match status" value="1"/>
</dbReference>
<evidence type="ECO:0000256" key="3">
    <source>
        <dbReference type="ARBA" id="ARBA00022741"/>
    </source>
</evidence>
<evidence type="ECO:0000256" key="7">
    <source>
        <dbReference type="SAM" id="Phobius"/>
    </source>
</evidence>
<dbReference type="EMBL" id="JANAVB010040820">
    <property type="protein sequence ID" value="KAJ6797274.1"/>
    <property type="molecule type" value="Genomic_DNA"/>
</dbReference>
<accession>A0AAX6DZR8</accession>
<evidence type="ECO:0000256" key="4">
    <source>
        <dbReference type="ARBA" id="ARBA00022777"/>
    </source>
</evidence>
<dbReference type="PANTHER" id="PTHR46146:SF20">
    <property type="entry name" value="OS04G0439600 PROTEIN"/>
    <property type="match status" value="1"/>
</dbReference>
<dbReference type="InterPro" id="IPR008271">
    <property type="entry name" value="Ser/Thr_kinase_AS"/>
</dbReference>
<feature type="binding site" evidence="6">
    <location>
        <position position="494"/>
    </location>
    <ligand>
        <name>ATP</name>
        <dbReference type="ChEBI" id="CHEBI:30616"/>
    </ligand>
</feature>
<evidence type="ECO:0000313" key="10">
    <source>
        <dbReference type="EMBL" id="KAJ6797274.1"/>
    </source>
</evidence>
<evidence type="ECO:0000256" key="5">
    <source>
        <dbReference type="ARBA" id="ARBA00022840"/>
    </source>
</evidence>
<dbReference type="Pfam" id="PF13540">
    <property type="entry name" value="RCC1_2"/>
    <property type="match status" value="1"/>
</dbReference>
<dbReference type="SMART" id="SM00220">
    <property type="entry name" value="S_TKc"/>
    <property type="match status" value="1"/>
</dbReference>
<keyword evidence="8" id="KW-0732">Signal</keyword>
<dbReference type="AlphaFoldDB" id="A0AAX6DZR8"/>
<feature type="domain" description="Protein kinase" evidence="9">
    <location>
        <begin position="466"/>
        <end position="772"/>
    </location>
</feature>
<organism evidence="10 11">
    <name type="scientific">Iris pallida</name>
    <name type="common">Sweet iris</name>
    <dbReference type="NCBI Taxonomy" id="29817"/>
    <lineage>
        <taxon>Eukaryota</taxon>
        <taxon>Viridiplantae</taxon>
        <taxon>Streptophyta</taxon>
        <taxon>Embryophyta</taxon>
        <taxon>Tracheophyta</taxon>
        <taxon>Spermatophyta</taxon>
        <taxon>Magnoliopsida</taxon>
        <taxon>Liliopsida</taxon>
        <taxon>Asparagales</taxon>
        <taxon>Iridaceae</taxon>
        <taxon>Iridoideae</taxon>
        <taxon>Irideae</taxon>
        <taxon>Iris</taxon>
    </lineage>
</organism>
<evidence type="ECO:0000256" key="8">
    <source>
        <dbReference type="SAM" id="SignalP"/>
    </source>
</evidence>
<name>A0AAX6DZR8_IRIPA</name>
<reference evidence="10" key="1">
    <citation type="journal article" date="2023" name="GigaByte">
        <title>Genome assembly of the bearded iris, Iris pallida Lam.</title>
        <authorList>
            <person name="Bruccoleri R.E."/>
            <person name="Oakeley E.J."/>
            <person name="Faust A.M.E."/>
            <person name="Altorfer M."/>
            <person name="Dessus-Babus S."/>
            <person name="Burckhardt D."/>
            <person name="Oertli M."/>
            <person name="Naumann U."/>
            <person name="Petersen F."/>
            <person name="Wong J."/>
        </authorList>
    </citation>
    <scope>NUCLEOTIDE SEQUENCE</scope>
    <source>
        <strain evidence="10">GSM-AAB239-AS_SAM_17_03QT</strain>
    </source>
</reference>
<dbReference type="SUPFAM" id="SSF56112">
    <property type="entry name" value="Protein kinase-like (PK-like)"/>
    <property type="match status" value="1"/>
</dbReference>
<feature type="chain" id="PRO_5043321128" evidence="8">
    <location>
        <begin position="26"/>
        <end position="790"/>
    </location>
</feature>
<dbReference type="PROSITE" id="PS50011">
    <property type="entry name" value="PROTEIN_KINASE_DOM"/>
    <property type="match status" value="1"/>
</dbReference>
<feature type="signal peptide" evidence="8">
    <location>
        <begin position="1"/>
        <end position="25"/>
    </location>
</feature>
<keyword evidence="4 10" id="KW-0418">Kinase</keyword>
<comment type="caution">
    <text evidence="10">The sequence shown here is derived from an EMBL/GenBank/DDBJ whole genome shotgun (WGS) entry which is preliminary data.</text>
</comment>
<keyword evidence="7" id="KW-0472">Membrane</keyword>
<dbReference type="InterPro" id="IPR011009">
    <property type="entry name" value="Kinase-like_dom_sf"/>
</dbReference>
<dbReference type="PANTHER" id="PTHR46146">
    <property type="entry name" value="SERINE/THREONINE-PROTEIN KINASE-LIKE PROTEIN CCR4"/>
    <property type="match status" value="1"/>
</dbReference>
<keyword evidence="7" id="KW-0812">Transmembrane</keyword>
<dbReference type="InterPro" id="IPR000719">
    <property type="entry name" value="Prot_kinase_dom"/>
</dbReference>
<sequence>MSSRLTLVLSLFIFIFSASSSSSSALSTVAISHVGNRTLVCGLLPSPASANKYDLNCTSFPSGKTRYYPSHDVSFSAITAGDGFLCALGTSPSSPSVMLWWDFDHNTHNNSIPDVKKVYQGPPSVVSLSAGDSHVCGILSGDDGSPSPHCWRWPHLPLPKVLNATDIAVGADFVCGLLANGTITCFGDDAGVVGHEPPGKYGKLAAGSSHACGVSMHNELVCWGAGAPKAAKGPAPIDSLALGSNRTCALYVSGKVVCWGRNVTLPKDVSGAQFMAIEARGGAFCGVLTVNYSLVCWGSEVFLQKHVVFQQVLPGSCAPVSSCSCGVVPGSGTLCPDGAICRTCSRQPGVNQTQLNSPTTTDRRGGHNKGKLILVLLASIGVGFGTLAAASFVFYSRFGGKSTGRVHDLARLGSRTPTRANAVSPAARPGQESGIERQLSKFLGKGHGATIEELPIRLLLDITDGFSEEHKIGSGSFGSVYRAMLADGRVVAIKRADPSSKASTSRARTPTISGNCKESAFIAEVALLSRVNHKNLVRLLGYCRDGSERILVYEFMSNGTLHSLLHRTSGWQLDFPPPLSSWPARIRVALDAARGIDYLHTYAVPPVIHRDIKSSNILLDDDWTAKVSDFGLSLLTPDAADVDDDDDDRSSGSLCTAGTVGYMDPEYYRLQHLNAKSDVYSFGVVLLEILSGCKAIQKYEVSDSPKNVVEFVLPHIVADDIARVLDKRLAPPTPSEIEAVAFVGYLAADCVIPEGRDRPTMTEIVSGLERALAACTPRSSSSRSMSIESG</sequence>
<dbReference type="InterPro" id="IPR017441">
    <property type="entry name" value="Protein_kinase_ATP_BS"/>
</dbReference>
<keyword evidence="11" id="KW-1185">Reference proteome</keyword>
<dbReference type="InterPro" id="IPR009091">
    <property type="entry name" value="RCC1/BLIP-II"/>
</dbReference>
<keyword evidence="1" id="KW-0723">Serine/threonine-protein kinase</keyword>
<proteinExistence type="predicted"/>
<dbReference type="SUPFAM" id="SSF50985">
    <property type="entry name" value="RCC1/BLIP-II"/>
    <property type="match status" value="1"/>
</dbReference>
<keyword evidence="2" id="KW-0808">Transferase</keyword>
<evidence type="ECO:0000256" key="6">
    <source>
        <dbReference type="PROSITE-ProRule" id="PRU10141"/>
    </source>
</evidence>
<feature type="transmembrane region" description="Helical" evidence="7">
    <location>
        <begin position="372"/>
        <end position="395"/>
    </location>
</feature>
<dbReference type="PROSITE" id="PS00108">
    <property type="entry name" value="PROTEIN_KINASE_ST"/>
    <property type="match status" value="1"/>
</dbReference>
<dbReference type="Proteomes" id="UP001140949">
    <property type="component" value="Unassembled WGS sequence"/>
</dbReference>
<keyword evidence="5 6" id="KW-0067">ATP-binding</keyword>
<evidence type="ECO:0000313" key="11">
    <source>
        <dbReference type="Proteomes" id="UP001140949"/>
    </source>
</evidence>
<keyword evidence="7" id="KW-1133">Transmembrane helix</keyword>